<proteinExistence type="predicted"/>
<keyword evidence="2" id="KW-0813">Transport</keyword>
<feature type="transmembrane region" description="Helical" evidence="7">
    <location>
        <begin position="95"/>
        <end position="113"/>
    </location>
</feature>
<feature type="transmembrane region" description="Helical" evidence="7">
    <location>
        <begin position="228"/>
        <end position="252"/>
    </location>
</feature>
<dbReference type="PANTHER" id="PTHR36838:SF1">
    <property type="entry name" value="SLR1864 PROTEIN"/>
    <property type="match status" value="1"/>
</dbReference>
<feature type="transmembrane region" description="Helical" evidence="7">
    <location>
        <begin position="61"/>
        <end position="83"/>
    </location>
</feature>
<evidence type="ECO:0000313" key="8">
    <source>
        <dbReference type="EMBL" id="SDH62000.1"/>
    </source>
</evidence>
<keyword evidence="3" id="KW-1003">Cell membrane</keyword>
<keyword evidence="4 7" id="KW-0812">Transmembrane</keyword>
<feature type="transmembrane region" description="Helical" evidence="7">
    <location>
        <begin position="196"/>
        <end position="216"/>
    </location>
</feature>
<feature type="transmembrane region" description="Helical" evidence="7">
    <location>
        <begin position="161"/>
        <end position="184"/>
    </location>
</feature>
<evidence type="ECO:0000256" key="3">
    <source>
        <dbReference type="ARBA" id="ARBA00022475"/>
    </source>
</evidence>
<protein>
    <recommendedName>
        <fullName evidence="10">AEC family transporter</fullName>
    </recommendedName>
</protein>
<evidence type="ECO:0000256" key="5">
    <source>
        <dbReference type="ARBA" id="ARBA00022989"/>
    </source>
</evidence>
<keyword evidence="5 7" id="KW-1133">Transmembrane helix</keyword>
<reference evidence="9" key="1">
    <citation type="submission" date="2016-10" db="EMBL/GenBank/DDBJ databases">
        <authorList>
            <person name="Varghese N."/>
            <person name="Submissions S."/>
        </authorList>
    </citation>
    <scope>NUCLEOTIDE SEQUENCE [LARGE SCALE GENOMIC DNA]</scope>
    <source>
        <strain evidence="9">DSM 22002</strain>
    </source>
</reference>
<feature type="transmembrane region" description="Helical" evidence="7">
    <location>
        <begin position="34"/>
        <end position="55"/>
    </location>
</feature>
<dbReference type="InterPro" id="IPR004776">
    <property type="entry name" value="Mem_transp_PIN-like"/>
</dbReference>
<name>A0A1G8DX17_9MICO</name>
<evidence type="ECO:0000256" key="6">
    <source>
        <dbReference type="ARBA" id="ARBA00023136"/>
    </source>
</evidence>
<dbReference type="EMBL" id="LT629695">
    <property type="protein sequence ID" value="SDH62000.1"/>
    <property type="molecule type" value="Genomic_DNA"/>
</dbReference>
<evidence type="ECO:0000256" key="4">
    <source>
        <dbReference type="ARBA" id="ARBA00022692"/>
    </source>
</evidence>
<feature type="transmembrane region" description="Helical" evidence="7">
    <location>
        <begin position="258"/>
        <end position="277"/>
    </location>
</feature>
<dbReference type="STRING" id="399736.SAMN04489720_1802"/>
<dbReference type="GO" id="GO:0016020">
    <property type="term" value="C:membrane"/>
    <property type="evidence" value="ECO:0007669"/>
    <property type="project" value="UniProtKB-SubCell"/>
</dbReference>
<comment type="subcellular location">
    <subcellularLocation>
        <location evidence="1">Membrane</location>
        <topology evidence="1">Multi-pass membrane protein</topology>
    </subcellularLocation>
</comment>
<organism evidence="8 9">
    <name type="scientific">Agrococcus jejuensis</name>
    <dbReference type="NCBI Taxonomy" id="399736"/>
    <lineage>
        <taxon>Bacteria</taxon>
        <taxon>Bacillati</taxon>
        <taxon>Actinomycetota</taxon>
        <taxon>Actinomycetes</taxon>
        <taxon>Micrococcales</taxon>
        <taxon>Microbacteriaceae</taxon>
        <taxon>Agrococcus</taxon>
    </lineage>
</organism>
<accession>A0A1G8DX17</accession>
<dbReference type="PANTHER" id="PTHR36838">
    <property type="entry name" value="AUXIN EFFLUX CARRIER FAMILY PROTEIN"/>
    <property type="match status" value="1"/>
</dbReference>
<feature type="transmembrane region" description="Helical" evidence="7">
    <location>
        <begin position="6"/>
        <end position="22"/>
    </location>
</feature>
<gene>
    <name evidence="8" type="ORF">SAMN04489720_1802</name>
</gene>
<keyword evidence="6 7" id="KW-0472">Membrane</keyword>
<keyword evidence="9" id="KW-1185">Reference proteome</keyword>
<dbReference type="GO" id="GO:0055085">
    <property type="term" value="P:transmembrane transport"/>
    <property type="evidence" value="ECO:0007669"/>
    <property type="project" value="InterPro"/>
</dbReference>
<evidence type="ECO:0000256" key="7">
    <source>
        <dbReference type="SAM" id="Phobius"/>
    </source>
</evidence>
<dbReference type="Pfam" id="PF03547">
    <property type="entry name" value="Mem_trans"/>
    <property type="match status" value="2"/>
</dbReference>
<evidence type="ECO:0000256" key="2">
    <source>
        <dbReference type="ARBA" id="ARBA00022448"/>
    </source>
</evidence>
<dbReference type="Proteomes" id="UP000198822">
    <property type="component" value="Chromosome I"/>
</dbReference>
<sequence>MANAALAFGGVAVVIAIGYVVRRFEVVGPEAERILSRLTLLVGMPGLTFVVLARADPTVLLSSYSLAMIAPIVLTILVTVGALMTQARVRRSPTALAVLGISTGFTNSGNIGIPLSVSILGTTSFLAPSILLQVLVLAPVAMGIATAAAHEGGPQPWWRRVLRPFATPVVPAALLGGTVMLTGVEIPDAVLMPADLLADASIPMLLLAFGMSLRGARPLGPLRTDTAVVLIPLVAKLVLLPLATLGFGLLLGFGGLELLALVVIACLPSAQNMYAIASSYTSFGAVVRTVVLTTTVLACPFAVLAAGLLG</sequence>
<evidence type="ECO:0000256" key="1">
    <source>
        <dbReference type="ARBA" id="ARBA00004141"/>
    </source>
</evidence>
<evidence type="ECO:0008006" key="10">
    <source>
        <dbReference type="Google" id="ProtNLM"/>
    </source>
</evidence>
<feature type="transmembrane region" description="Helical" evidence="7">
    <location>
        <begin position="289"/>
        <end position="309"/>
    </location>
</feature>
<evidence type="ECO:0000313" key="9">
    <source>
        <dbReference type="Proteomes" id="UP000198822"/>
    </source>
</evidence>
<dbReference type="AlphaFoldDB" id="A0A1G8DX17"/>
<feature type="transmembrane region" description="Helical" evidence="7">
    <location>
        <begin position="125"/>
        <end position="149"/>
    </location>
</feature>